<dbReference type="EMBL" id="VSRR010000865">
    <property type="protein sequence ID" value="MPC20374.1"/>
    <property type="molecule type" value="Genomic_DNA"/>
</dbReference>
<evidence type="ECO:0000313" key="1">
    <source>
        <dbReference type="EMBL" id="MPC20374.1"/>
    </source>
</evidence>
<sequence>MYRQEVKNHQHYYHHYHHRQPVSLVNGAKVKLSHDEECHGIQVTAGVHRGGLRCNVCHEARNEDEEGKC</sequence>
<evidence type="ECO:0000313" key="2">
    <source>
        <dbReference type="Proteomes" id="UP000324222"/>
    </source>
</evidence>
<comment type="caution">
    <text evidence="1">The sequence shown here is derived from an EMBL/GenBank/DDBJ whole genome shotgun (WGS) entry which is preliminary data.</text>
</comment>
<keyword evidence="2" id="KW-1185">Reference proteome</keyword>
<dbReference type="Proteomes" id="UP000324222">
    <property type="component" value="Unassembled WGS sequence"/>
</dbReference>
<dbReference type="AlphaFoldDB" id="A0A5B7DGP4"/>
<organism evidence="1 2">
    <name type="scientific">Portunus trituberculatus</name>
    <name type="common">Swimming crab</name>
    <name type="synonym">Neptunus trituberculatus</name>
    <dbReference type="NCBI Taxonomy" id="210409"/>
    <lineage>
        <taxon>Eukaryota</taxon>
        <taxon>Metazoa</taxon>
        <taxon>Ecdysozoa</taxon>
        <taxon>Arthropoda</taxon>
        <taxon>Crustacea</taxon>
        <taxon>Multicrustacea</taxon>
        <taxon>Malacostraca</taxon>
        <taxon>Eumalacostraca</taxon>
        <taxon>Eucarida</taxon>
        <taxon>Decapoda</taxon>
        <taxon>Pleocyemata</taxon>
        <taxon>Brachyura</taxon>
        <taxon>Eubrachyura</taxon>
        <taxon>Portunoidea</taxon>
        <taxon>Portunidae</taxon>
        <taxon>Portuninae</taxon>
        <taxon>Portunus</taxon>
    </lineage>
</organism>
<proteinExistence type="predicted"/>
<accession>A0A5B7DGP4</accession>
<reference evidence="1 2" key="1">
    <citation type="submission" date="2019-05" db="EMBL/GenBank/DDBJ databases">
        <title>Another draft genome of Portunus trituberculatus and its Hox gene families provides insights of decapod evolution.</title>
        <authorList>
            <person name="Jeong J.-H."/>
            <person name="Song I."/>
            <person name="Kim S."/>
            <person name="Choi T."/>
            <person name="Kim D."/>
            <person name="Ryu S."/>
            <person name="Kim W."/>
        </authorList>
    </citation>
    <scope>NUCLEOTIDE SEQUENCE [LARGE SCALE GENOMIC DNA]</scope>
    <source>
        <tissue evidence="1">Muscle</tissue>
    </source>
</reference>
<name>A0A5B7DGP4_PORTR</name>
<gene>
    <name evidence="1" type="ORF">E2C01_013316</name>
</gene>
<protein>
    <submittedName>
        <fullName evidence="1">Uncharacterized protein</fullName>
    </submittedName>
</protein>